<evidence type="ECO:0000313" key="7">
    <source>
        <dbReference type="Proteomes" id="UP000605846"/>
    </source>
</evidence>
<dbReference type="OrthoDB" id="28413at2759"/>
<dbReference type="Gene3D" id="1.25.10.10">
    <property type="entry name" value="Leucine-rich Repeat Variant"/>
    <property type="match status" value="1"/>
</dbReference>
<gene>
    <name evidence="6" type="ORF">EC973_003624</name>
</gene>
<name>A0A8H7EUZ6_9FUNG</name>
<accession>A0A8H7EUZ6</accession>
<proteinExistence type="predicted"/>
<evidence type="ECO:0000259" key="5">
    <source>
        <dbReference type="PROSITE" id="PS51335"/>
    </source>
</evidence>
<keyword evidence="3" id="KW-0729">SH3-binding</keyword>
<dbReference type="InterPro" id="IPR011993">
    <property type="entry name" value="PH-like_dom_sf"/>
</dbReference>
<dbReference type="GO" id="GO:0007015">
    <property type="term" value="P:actin filament organization"/>
    <property type="evidence" value="ECO:0007669"/>
    <property type="project" value="TreeGrafter"/>
</dbReference>
<evidence type="ECO:0000256" key="1">
    <source>
        <dbReference type="ARBA" id="ARBA00022703"/>
    </source>
</evidence>
<evidence type="ECO:0000256" key="2">
    <source>
        <dbReference type="ARBA" id="ARBA00022907"/>
    </source>
</evidence>
<dbReference type="PANTHER" id="PTHR12771">
    <property type="entry name" value="ENGULFMENT AND CELL MOTILITY"/>
    <property type="match status" value="1"/>
</dbReference>
<feature type="domain" description="ELMO" evidence="5">
    <location>
        <begin position="261"/>
        <end position="414"/>
    </location>
</feature>
<dbReference type="GO" id="GO:0005886">
    <property type="term" value="C:plasma membrane"/>
    <property type="evidence" value="ECO:0007669"/>
    <property type="project" value="TreeGrafter"/>
</dbReference>
<comment type="function">
    <text evidence="4">Involved in cytoskeletal rearrangements required for phagocytosis of apoptotic cells and cell motility. Acts in association with DOCK1 and CRK. Was initially proposed to be required in complex with DOCK1 to activate Rac Rho small GTPases. May enhance the guanine nucleotide exchange factor (GEF) activity of DOCK1.</text>
</comment>
<evidence type="ECO:0000256" key="4">
    <source>
        <dbReference type="ARBA" id="ARBA00024863"/>
    </source>
</evidence>
<dbReference type="Gene3D" id="2.30.29.30">
    <property type="entry name" value="Pleckstrin-homology domain (PH domain)/Phosphotyrosine-binding domain (PTB)"/>
    <property type="match status" value="1"/>
</dbReference>
<keyword evidence="1" id="KW-0053">Apoptosis</keyword>
<keyword evidence="7" id="KW-1185">Reference proteome</keyword>
<dbReference type="InterPro" id="IPR011989">
    <property type="entry name" value="ARM-like"/>
</dbReference>
<dbReference type="AlphaFoldDB" id="A0A8H7EUZ6"/>
<protein>
    <recommendedName>
        <fullName evidence="5">ELMO domain-containing protein</fullName>
    </recommendedName>
</protein>
<dbReference type="InterPro" id="IPR006816">
    <property type="entry name" value="ELMO_dom"/>
</dbReference>
<dbReference type="InterPro" id="IPR050868">
    <property type="entry name" value="ELMO_domain-containing"/>
</dbReference>
<reference evidence="6" key="1">
    <citation type="submission" date="2020-01" db="EMBL/GenBank/DDBJ databases">
        <title>Genome Sequencing of Three Apophysomyces-Like Fungal Strains Confirms a Novel Fungal Genus in the Mucoromycota with divergent Burkholderia-like Endosymbiotic Bacteria.</title>
        <authorList>
            <person name="Stajich J.E."/>
            <person name="Macias A.M."/>
            <person name="Carter-House D."/>
            <person name="Lovett B."/>
            <person name="Kasson L.R."/>
            <person name="Berry K."/>
            <person name="Grigoriev I."/>
            <person name="Chang Y."/>
            <person name="Spatafora J."/>
            <person name="Kasson M.T."/>
        </authorList>
    </citation>
    <scope>NUCLEOTIDE SEQUENCE</scope>
    <source>
        <strain evidence="6">NRRL A-21654</strain>
    </source>
</reference>
<dbReference type="GO" id="GO:0006915">
    <property type="term" value="P:apoptotic process"/>
    <property type="evidence" value="ECO:0007669"/>
    <property type="project" value="UniProtKB-KW"/>
</dbReference>
<dbReference type="Pfam" id="PF04727">
    <property type="entry name" value="ELMO_CED12"/>
    <property type="match status" value="1"/>
</dbReference>
<dbReference type="EMBL" id="JABAYA010000021">
    <property type="protein sequence ID" value="KAF7729890.1"/>
    <property type="molecule type" value="Genomic_DNA"/>
</dbReference>
<dbReference type="GO" id="GO:0017124">
    <property type="term" value="F:SH3 domain binding"/>
    <property type="evidence" value="ECO:0007669"/>
    <property type="project" value="UniProtKB-KW"/>
</dbReference>
<dbReference type="PROSITE" id="PS51335">
    <property type="entry name" value="ELMO"/>
    <property type="match status" value="1"/>
</dbReference>
<dbReference type="InterPro" id="IPR001849">
    <property type="entry name" value="PH_domain"/>
</dbReference>
<dbReference type="Pfam" id="PF16457">
    <property type="entry name" value="PH_12"/>
    <property type="match status" value="1"/>
</dbReference>
<dbReference type="Pfam" id="PF11841">
    <property type="entry name" value="ELMO_ARM"/>
    <property type="match status" value="1"/>
</dbReference>
<dbReference type="PANTHER" id="PTHR12771:SF56">
    <property type="entry name" value="CED-12"/>
    <property type="match status" value="1"/>
</dbReference>
<organism evidence="6 7">
    <name type="scientific">Apophysomyces ossiformis</name>
    <dbReference type="NCBI Taxonomy" id="679940"/>
    <lineage>
        <taxon>Eukaryota</taxon>
        <taxon>Fungi</taxon>
        <taxon>Fungi incertae sedis</taxon>
        <taxon>Mucoromycota</taxon>
        <taxon>Mucoromycotina</taxon>
        <taxon>Mucoromycetes</taxon>
        <taxon>Mucorales</taxon>
        <taxon>Mucorineae</taxon>
        <taxon>Mucoraceae</taxon>
        <taxon>Apophysomyces</taxon>
    </lineage>
</organism>
<dbReference type="SUPFAM" id="SSF48371">
    <property type="entry name" value="ARM repeat"/>
    <property type="match status" value="1"/>
</dbReference>
<sequence length="702" mass="78419">MASLRTSYEFDSAPTPEEAEKLVKRMSTGANLPAHGGGYSQTKDEKVLKIATYSLQNYLKEPDFAAEFLERGGLESLCEIIKNTSGNTLAYALNSFTSLMEHDSGWDNLTDEFVADIAHIVVNEALVTICRPATALLIKIVCADRTSYSAIDCYGYPTIHKAIEREKNLLPTLVQRLQSPDYGLCLNSLALLTAMLKHVTEDHQSELSDAIEQLNTRKSILRLMNDHPSEDLKEHLLEFQTALIQNAHKRRRTPVSLSNPHHAKMLNDIWEAANVKDIVIPGARKWKKLGFSTEVPQREFSRTGLFGLERMHTFMKQNEDLFAKQMILEQIHRPEGKRCPFAKASIEVTDLLCGYWNINAGYIAAEFEQPLLNFDHIHGTTLQCFYRIFQDMEATSSDFSKVSALVRSQLRSVLKSEGIKDIYEFDRIMLGTPYQVIRDRRLKELEWADDLLGREAIRNLRTRLNKQSYEFIKKQRISCLLVGAWFPCPLSAQRLASVSGTIAPNASSTGSLGNQTGANSPLGIMGPASSTSVGKRWRYYKLSPSKKCLQYGDFAEKNPLVFRSCEKLPNKIDLSMVKEIKSLRKPSNASVIGHPSQMMSINDSSALSFGLYADKSVIPLAEFICSSSAQASEWKDGLSMLLDKGISSKDTAEYLHALTEIGVKVKLLQIAGDRVEVPHTALDVPPVPVGLGSGFFYDTETS</sequence>
<dbReference type="InterPro" id="IPR024574">
    <property type="entry name" value="ELMO_ARM"/>
</dbReference>
<evidence type="ECO:0000313" key="6">
    <source>
        <dbReference type="EMBL" id="KAF7729890.1"/>
    </source>
</evidence>
<dbReference type="Proteomes" id="UP000605846">
    <property type="component" value="Unassembled WGS sequence"/>
</dbReference>
<evidence type="ECO:0000256" key="3">
    <source>
        <dbReference type="ARBA" id="ARBA00023036"/>
    </source>
</evidence>
<dbReference type="GO" id="GO:0048870">
    <property type="term" value="P:cell motility"/>
    <property type="evidence" value="ECO:0007669"/>
    <property type="project" value="TreeGrafter"/>
</dbReference>
<dbReference type="InterPro" id="IPR016024">
    <property type="entry name" value="ARM-type_fold"/>
</dbReference>
<comment type="caution">
    <text evidence="6">The sequence shown here is derived from an EMBL/GenBank/DDBJ whole genome shotgun (WGS) entry which is preliminary data.</text>
</comment>
<keyword evidence="2" id="KW-0581">Phagocytosis</keyword>